<reference evidence="6 7" key="2">
    <citation type="submission" date="2014-12" db="EMBL/GenBank/DDBJ databases">
        <authorList>
            <person name="Jaenicke S."/>
        </authorList>
    </citation>
    <scope>NUCLEOTIDE SEQUENCE [LARGE SCALE GENOMIC DNA]</scope>
</reference>
<keyword evidence="5" id="KW-1185">Reference proteome</keyword>
<proteinExistence type="predicted"/>
<feature type="transmembrane region" description="Helical" evidence="1">
    <location>
        <begin position="285"/>
        <end position="302"/>
    </location>
</feature>
<protein>
    <recommendedName>
        <fullName evidence="8">Periplasmic protein</fullName>
    </recommendedName>
</protein>
<dbReference type="STRING" id="1578720.HAL011_04200"/>
<reference evidence="4" key="1">
    <citation type="submission" date="2014-12" db="EMBL/GenBank/DDBJ databases">
        <title>Whole genome sequences of four Staphylococcus schleiferi canine isolates.</title>
        <authorList>
            <person name="Misic A.M."/>
            <person name="Cain C."/>
            <person name="Morris D.O."/>
            <person name="Rankin S."/>
            <person name="Beiting D."/>
        </authorList>
    </citation>
    <scope>NUCLEOTIDE SEQUENCE</scope>
    <source>
        <strain evidence="2">ASB11</strain>
        <strain evidence="3">ASB13</strain>
        <strain evidence="4">ASB9</strain>
    </source>
</reference>
<dbReference type="Proteomes" id="UP000045175">
    <property type="component" value="Unassembled WGS sequence"/>
</dbReference>
<feature type="transmembrane region" description="Helical" evidence="1">
    <location>
        <begin position="258"/>
        <end position="278"/>
    </location>
</feature>
<evidence type="ECO:0000256" key="1">
    <source>
        <dbReference type="SAM" id="Phobius"/>
    </source>
</evidence>
<accession>A0A0K2XAA3</accession>
<organism evidence="4 6">
    <name type="scientific">Helicobacter ailurogastricus</name>
    <dbReference type="NCBI Taxonomy" id="1578720"/>
    <lineage>
        <taxon>Bacteria</taxon>
        <taxon>Pseudomonadati</taxon>
        <taxon>Campylobacterota</taxon>
        <taxon>Epsilonproteobacteria</taxon>
        <taxon>Campylobacterales</taxon>
        <taxon>Helicobacteraceae</taxon>
        <taxon>Helicobacter</taxon>
    </lineage>
</organism>
<reference evidence="5" key="3">
    <citation type="submission" date="2014-12" db="EMBL/GenBank/DDBJ databases">
        <authorList>
            <person name="Smet A."/>
        </authorList>
    </citation>
    <scope>NUCLEOTIDE SEQUENCE [LARGE SCALE GENOMIC DNA]</scope>
</reference>
<sequence length="364" mass="40609">MRVGLARYLLGFLFFLVGLQGEEVQAKVVYVKVANLQELTGKPVYIGQRISVQYRLMLFSQAKFLGAALENLPDPKKLQRINFTPTWLDTGNGTFSATYDYKVLGTKAVVPALKVSAFVQNQGYLDKSSAPAIPLQVVDLSAHPNYTGVVAQSFKLVGYKVKEYDTAHNILVFELQTRGANLEDFKIPGGFKQGFESSRLGAGDASGVYYCILPKGMQNLSFNYFSLQEAQFKELHFSLIPIEESVSTQSNLKPKNNLLLFSNIFLMTLLLVVVVCYFLTSYKNATLVVAVLLLGVLLWNILSTYRTGILRAQAAIKILPTQNSTLLAIPKEALHVKIIGEHAKYYKIMTDDEKIGWVRKEDVE</sequence>
<dbReference type="EMBL" id="CDML01000011">
    <property type="protein sequence ID" value="CRF40658.1"/>
    <property type="molecule type" value="Genomic_DNA"/>
</dbReference>
<dbReference type="Proteomes" id="UP000041394">
    <property type="component" value="Unassembled WGS sequence"/>
</dbReference>
<evidence type="ECO:0000313" key="7">
    <source>
        <dbReference type="Proteomes" id="UP000045175"/>
    </source>
</evidence>
<name>A0A0K2XAA3_9HELI</name>
<evidence type="ECO:0000313" key="4">
    <source>
        <dbReference type="EMBL" id="CRF44280.1"/>
    </source>
</evidence>
<dbReference type="EMBL" id="CDMH01000057">
    <property type="protein sequence ID" value="CRF43051.1"/>
    <property type="molecule type" value="Genomic_DNA"/>
</dbReference>
<evidence type="ECO:0000313" key="2">
    <source>
        <dbReference type="EMBL" id="CRF40658.1"/>
    </source>
</evidence>
<evidence type="ECO:0000313" key="3">
    <source>
        <dbReference type="EMBL" id="CRF43051.1"/>
    </source>
</evidence>
<evidence type="ECO:0000313" key="6">
    <source>
        <dbReference type="Proteomes" id="UP000041394"/>
    </source>
</evidence>
<keyword evidence="1" id="KW-1133">Transmembrane helix</keyword>
<keyword evidence="1" id="KW-0812">Transmembrane</keyword>
<dbReference type="RefSeq" id="WP_231627698.1">
    <property type="nucleotide sequence ID" value="NZ_CDMH01000057.1"/>
</dbReference>
<dbReference type="Proteomes" id="UP000038622">
    <property type="component" value="Unassembled WGS sequence"/>
</dbReference>
<keyword evidence="1" id="KW-0472">Membrane</keyword>
<dbReference type="AlphaFoldDB" id="A0A0K2XAA3"/>
<evidence type="ECO:0008006" key="8">
    <source>
        <dbReference type="Google" id="ProtNLM"/>
    </source>
</evidence>
<dbReference type="EMBL" id="CDMN01000034">
    <property type="protein sequence ID" value="CRF44280.1"/>
    <property type="molecule type" value="Genomic_DNA"/>
</dbReference>
<evidence type="ECO:0000313" key="5">
    <source>
        <dbReference type="Proteomes" id="UP000038622"/>
    </source>
</evidence>
<gene>
    <name evidence="2" type="ORF">HAL011_04200</name>
    <name evidence="3" type="ORF">HAL013_12750</name>
    <name evidence="4" type="ORF">HAL09_08560</name>
</gene>